<protein>
    <submittedName>
        <fullName evidence="4">RNP-1 like RNA-binding protein</fullName>
    </submittedName>
</protein>
<reference evidence="4 5" key="1">
    <citation type="submission" date="2011-09" db="EMBL/GenBank/DDBJ databases">
        <title>The draft genome of Treponema saccharophilum DSM 2985.</title>
        <authorList>
            <consortium name="US DOE Joint Genome Institute (JGI-PGF)"/>
            <person name="Lucas S."/>
            <person name="Copeland A."/>
            <person name="Lapidus A."/>
            <person name="Glavina del Rio T."/>
            <person name="Dalin E."/>
            <person name="Tice H."/>
            <person name="Bruce D."/>
            <person name="Goodwin L."/>
            <person name="Pitluck S."/>
            <person name="Peters L."/>
            <person name="Kyrpides N."/>
            <person name="Mavromatis K."/>
            <person name="Ivanova N."/>
            <person name="Markowitz V."/>
            <person name="Cheng J.-F."/>
            <person name="Hugenholtz P."/>
            <person name="Woyke T."/>
            <person name="Wu D."/>
            <person name="Gronow S."/>
            <person name="Wellnitz S."/>
            <person name="Brambilla E."/>
            <person name="Klenk H.-P."/>
            <person name="Eisen J.A."/>
        </authorList>
    </citation>
    <scope>NUCLEOTIDE SEQUENCE [LARGE SCALE GENOMIC DNA]</scope>
    <source>
        <strain evidence="4 5">DSM 2985</strain>
    </source>
</reference>
<dbReference type="eggNOG" id="COG0724">
    <property type="taxonomic scope" value="Bacteria"/>
</dbReference>
<evidence type="ECO:0000256" key="1">
    <source>
        <dbReference type="ARBA" id="ARBA00022884"/>
    </source>
</evidence>
<comment type="caution">
    <text evidence="4">The sequence shown here is derived from an EMBL/GenBank/DDBJ whole genome shotgun (WGS) entry which is preliminary data.</text>
</comment>
<dbReference type="InterPro" id="IPR000504">
    <property type="entry name" value="RRM_dom"/>
</dbReference>
<dbReference type="GO" id="GO:0003723">
    <property type="term" value="F:RNA binding"/>
    <property type="evidence" value="ECO:0007669"/>
    <property type="project" value="UniProtKB-KW"/>
</dbReference>
<dbReference type="InterPro" id="IPR052462">
    <property type="entry name" value="SLIRP/GR-RBP-like"/>
</dbReference>
<dbReference type="InterPro" id="IPR012677">
    <property type="entry name" value="Nucleotide-bd_a/b_plait_sf"/>
</dbReference>
<proteinExistence type="predicted"/>
<feature type="region of interest" description="Disordered" evidence="2">
    <location>
        <begin position="96"/>
        <end position="129"/>
    </location>
</feature>
<gene>
    <name evidence="4" type="ORF">TresaDRAFT_2354</name>
</gene>
<feature type="compositionally biased region" description="Basic and acidic residues" evidence="2">
    <location>
        <begin position="114"/>
        <end position="129"/>
    </location>
</feature>
<sequence length="129" mass="14428">MKKTHLKNACISQDENKEGKKKMKKIYVGNLNFATGEERLRGIFSGFGSVSSVSVLVDKFTGMSRGFAFVEMDDDEEAARAISAVDGTDIDGRKVRVSESVEKKSRPRSMNRARAKDFRKDAAPRDDEF</sequence>
<dbReference type="AlphaFoldDB" id="H7EHY8"/>
<dbReference type="PANTHER" id="PTHR48027">
    <property type="entry name" value="HETEROGENEOUS NUCLEAR RIBONUCLEOPROTEIN 87F-RELATED"/>
    <property type="match status" value="1"/>
</dbReference>
<dbReference type="STRING" id="907348.TresaDRAFT_2354"/>
<dbReference type="SUPFAM" id="SSF54928">
    <property type="entry name" value="RNA-binding domain, RBD"/>
    <property type="match status" value="1"/>
</dbReference>
<organism evidence="4 5">
    <name type="scientific">Treponema saccharophilum DSM 2985</name>
    <dbReference type="NCBI Taxonomy" id="907348"/>
    <lineage>
        <taxon>Bacteria</taxon>
        <taxon>Pseudomonadati</taxon>
        <taxon>Spirochaetota</taxon>
        <taxon>Spirochaetia</taxon>
        <taxon>Spirochaetales</taxon>
        <taxon>Treponemataceae</taxon>
        <taxon>Treponema</taxon>
    </lineage>
</organism>
<accession>H7EHY8</accession>
<dbReference type="SMART" id="SM00360">
    <property type="entry name" value="RRM"/>
    <property type="match status" value="1"/>
</dbReference>
<evidence type="ECO:0000313" key="5">
    <source>
        <dbReference type="Proteomes" id="UP000003571"/>
    </source>
</evidence>
<keyword evidence="1" id="KW-0694">RNA-binding</keyword>
<keyword evidence="5" id="KW-1185">Reference proteome</keyword>
<dbReference type="Proteomes" id="UP000003571">
    <property type="component" value="Unassembled WGS sequence"/>
</dbReference>
<name>H7EHY8_9SPIR</name>
<dbReference type="PATRIC" id="fig|907348.3.peg.421"/>
<dbReference type="InterPro" id="IPR035979">
    <property type="entry name" value="RBD_domain_sf"/>
</dbReference>
<dbReference type="EMBL" id="AGRW01000031">
    <property type="protein sequence ID" value="EIC02831.1"/>
    <property type="molecule type" value="Genomic_DNA"/>
</dbReference>
<feature type="domain" description="RRM" evidence="3">
    <location>
        <begin position="24"/>
        <end position="102"/>
    </location>
</feature>
<evidence type="ECO:0000256" key="2">
    <source>
        <dbReference type="SAM" id="MobiDB-lite"/>
    </source>
</evidence>
<evidence type="ECO:0000259" key="3">
    <source>
        <dbReference type="PROSITE" id="PS50102"/>
    </source>
</evidence>
<dbReference type="Pfam" id="PF00076">
    <property type="entry name" value="RRM_1"/>
    <property type="match status" value="1"/>
</dbReference>
<dbReference type="Gene3D" id="3.30.70.330">
    <property type="match status" value="1"/>
</dbReference>
<dbReference type="PROSITE" id="PS50102">
    <property type="entry name" value="RRM"/>
    <property type="match status" value="1"/>
</dbReference>
<evidence type="ECO:0000313" key="4">
    <source>
        <dbReference type="EMBL" id="EIC02831.1"/>
    </source>
</evidence>